<dbReference type="Pfam" id="PF03133">
    <property type="entry name" value="TTL"/>
    <property type="match status" value="2"/>
</dbReference>
<keyword evidence="3" id="KW-0067">ATP-binding</keyword>
<evidence type="ECO:0000256" key="2">
    <source>
        <dbReference type="ARBA" id="ARBA00022741"/>
    </source>
</evidence>
<feature type="region of interest" description="Disordered" evidence="4">
    <location>
        <begin position="199"/>
        <end position="250"/>
    </location>
</feature>
<dbReference type="SUPFAM" id="SSF56059">
    <property type="entry name" value="Glutathione synthetase ATP-binding domain-like"/>
    <property type="match status" value="1"/>
</dbReference>
<keyword evidence="5" id="KW-1185">Reference proteome</keyword>
<dbReference type="WBParaSite" id="maker-uti_cns_0025424-snap-gene-0.1-mRNA-1">
    <property type="protein sequence ID" value="maker-uti_cns_0025424-snap-gene-0.1-mRNA-1"/>
    <property type="gene ID" value="maker-uti_cns_0025424-snap-gene-0.1"/>
</dbReference>
<proteinExistence type="predicted"/>
<dbReference type="PROSITE" id="PS51221">
    <property type="entry name" value="TTL"/>
    <property type="match status" value="1"/>
</dbReference>
<dbReference type="GO" id="GO:0070740">
    <property type="term" value="F:tubulin-glutamic acid ligase activity"/>
    <property type="evidence" value="ECO:0007669"/>
    <property type="project" value="TreeGrafter"/>
</dbReference>
<dbReference type="PANTHER" id="PTHR12241:SF154">
    <property type="entry name" value="TUBULIN POLYGLUTAMYLASE TTLL11"/>
    <property type="match status" value="1"/>
</dbReference>
<evidence type="ECO:0000313" key="6">
    <source>
        <dbReference type="WBParaSite" id="maker-uti_cns_0025424-snap-gene-0.1-mRNA-1"/>
    </source>
</evidence>
<dbReference type="InterPro" id="IPR004344">
    <property type="entry name" value="TTL/TTLL_fam"/>
</dbReference>
<dbReference type="PANTHER" id="PTHR12241">
    <property type="entry name" value="TUBULIN POLYGLUTAMYLASE"/>
    <property type="match status" value="1"/>
</dbReference>
<reference evidence="6" key="1">
    <citation type="submission" date="2016-11" db="UniProtKB">
        <authorList>
            <consortium name="WormBaseParasite"/>
        </authorList>
    </citation>
    <scope>IDENTIFICATION</scope>
</reference>
<dbReference type="AlphaFoldDB" id="A0A1I8IZI2"/>
<evidence type="ECO:0000313" key="5">
    <source>
        <dbReference type="Proteomes" id="UP000095280"/>
    </source>
</evidence>
<dbReference type="Proteomes" id="UP000095280">
    <property type="component" value="Unplaced"/>
</dbReference>
<keyword evidence="2" id="KW-0547">Nucleotide-binding</keyword>
<dbReference type="GO" id="GO:0000226">
    <property type="term" value="P:microtubule cytoskeleton organization"/>
    <property type="evidence" value="ECO:0007669"/>
    <property type="project" value="TreeGrafter"/>
</dbReference>
<organism evidence="5 6">
    <name type="scientific">Macrostomum lignano</name>
    <dbReference type="NCBI Taxonomy" id="282301"/>
    <lineage>
        <taxon>Eukaryota</taxon>
        <taxon>Metazoa</taxon>
        <taxon>Spiralia</taxon>
        <taxon>Lophotrochozoa</taxon>
        <taxon>Platyhelminthes</taxon>
        <taxon>Rhabditophora</taxon>
        <taxon>Macrostomorpha</taxon>
        <taxon>Macrostomida</taxon>
        <taxon>Macrostomidae</taxon>
        <taxon>Macrostomum</taxon>
    </lineage>
</organism>
<keyword evidence="1" id="KW-0436">Ligase</keyword>
<dbReference type="GO" id="GO:0015631">
    <property type="term" value="F:tubulin binding"/>
    <property type="evidence" value="ECO:0007669"/>
    <property type="project" value="TreeGrafter"/>
</dbReference>
<protein>
    <submittedName>
        <fullName evidence="6">Tubulin--tyrosine ligase-like protein 9</fullName>
    </submittedName>
</protein>
<evidence type="ECO:0000256" key="1">
    <source>
        <dbReference type="ARBA" id="ARBA00022598"/>
    </source>
</evidence>
<accession>A0A1I8IZI2</accession>
<dbReference type="GO" id="GO:0036064">
    <property type="term" value="C:ciliary basal body"/>
    <property type="evidence" value="ECO:0007669"/>
    <property type="project" value="TreeGrafter"/>
</dbReference>
<evidence type="ECO:0000256" key="4">
    <source>
        <dbReference type="SAM" id="MobiDB-lite"/>
    </source>
</evidence>
<name>A0A1I8IZI2_9PLAT</name>
<dbReference type="GO" id="GO:0005524">
    <property type="term" value="F:ATP binding"/>
    <property type="evidence" value="ECO:0007669"/>
    <property type="project" value="UniProtKB-KW"/>
</dbReference>
<dbReference type="Gene3D" id="3.30.470.20">
    <property type="entry name" value="ATP-grasp fold, B domain"/>
    <property type="match status" value="1"/>
</dbReference>
<sequence length="922" mass="105274">MLRRLPTPSTAAAAVAAAASAAAAAAVVSEAPPSPAALGSGGPCCDEALAVGSAQRAQRGGWQPSALSFADLGSDQAPTAAADPVAKTLVRVDVDGHLEVPLHRGQDANFLAPPVDFASLQFDQRFACSEREGKVVLKNNTFDAVYAQRSVAEASAQERATLEDVLSEENLPLESTEQQTALAVNGKVGKRRPLFGIGSTKKSAAASQAVKQRMLHSQSDTGRSKKEDKSKRQRHTPTNNSEVSKRDSRAQSEEYIFTKSIDVSMNNPNADFDELKLSPFYEGYDTRNLLEKWRDLPSRLTINDWAFFIRTTRRRSQRSQVDRLVGDVCAKVLSMREMMQYSLDSGAHCLLWVNSGLARRFLPRMRRGSQILGRVQGDVIVKDKQNLASLLIEHQFREWLEWPTHVCVNEKNEEIKRNNQRLCRHQYIGHYMGKCIDDDAPNCPNHEYYFCECFRKHFFVPEFFAFSHYYLMEQFLKKYETDMEFKKTVWLAKPAYLTGGKGFFLIRDAMDFRYFYLVRSDTCVRREGFTLQRYLPRPCTLNRLKVDCRMYLMITVLNGRRVCGFFHPGFARTAAVPWTVKFEQLHQTKMSGNVFEHITAAELYKLNNARVPGESEEDDDDEKAQCFAFNDACEQIATGAKKVKKGEVENVLPFAGEDADSGKFLEKDFDKFHWRFKYMIEVLCAKLDPIVRDKPGTFQIFGLDILIDSDTKPWLLEVNSHVATEQIYDRSQCRVISNVVTEAICIVVELFQKAFEEEAIAMEIQQGEAPLIKLTRAQRLMTAKAEQDALDKLAGLLEMTEISQRKPPIFLQNFFWWYDTPRYRWIKPWVTRKRRPAQSIPWYSQTFINLVKRNEAIVRKNFKADEATASHDYMDYFRHAFWREKTEEEMKEFEEELLKRAAKVRNPGGSANNASATPDSDF</sequence>
<evidence type="ECO:0000256" key="3">
    <source>
        <dbReference type="ARBA" id="ARBA00022840"/>
    </source>
</evidence>
<feature type="compositionally biased region" description="Low complexity" evidence="4">
    <location>
        <begin position="201"/>
        <end position="212"/>
    </location>
</feature>